<dbReference type="Pfam" id="PF19055">
    <property type="entry name" value="ABC2_membrane_7"/>
    <property type="match status" value="1"/>
</dbReference>
<evidence type="ECO:0000256" key="4">
    <source>
        <dbReference type="ARBA" id="ARBA00022692"/>
    </source>
</evidence>
<keyword evidence="5" id="KW-0677">Repeat</keyword>
<proteinExistence type="inferred from homology"/>
<keyword evidence="6" id="KW-0547">Nucleotide-binding</keyword>
<organism evidence="13 14">
    <name type="scientific">Gossypium barbadense</name>
    <name type="common">Sea Island cotton</name>
    <name type="synonym">Hibiscus barbadensis</name>
    <dbReference type="NCBI Taxonomy" id="3634"/>
    <lineage>
        <taxon>Eukaryota</taxon>
        <taxon>Viridiplantae</taxon>
        <taxon>Streptophyta</taxon>
        <taxon>Embryophyta</taxon>
        <taxon>Tracheophyta</taxon>
        <taxon>Spermatophyta</taxon>
        <taxon>Magnoliopsida</taxon>
        <taxon>eudicotyledons</taxon>
        <taxon>Gunneridae</taxon>
        <taxon>Pentapetalae</taxon>
        <taxon>rosids</taxon>
        <taxon>malvids</taxon>
        <taxon>Malvales</taxon>
        <taxon>Malvaceae</taxon>
        <taxon>Malvoideae</taxon>
        <taxon>Gossypium</taxon>
    </lineage>
</organism>
<dbReference type="InterPro" id="IPR029481">
    <property type="entry name" value="ABC_trans_N"/>
</dbReference>
<keyword evidence="4 11" id="KW-0812">Transmembrane</keyword>
<dbReference type="GO" id="GO:0016020">
    <property type="term" value="C:membrane"/>
    <property type="evidence" value="ECO:0007669"/>
    <property type="project" value="UniProtKB-SubCell"/>
</dbReference>
<comment type="subcellular location">
    <subcellularLocation>
        <location evidence="1">Membrane</location>
        <topology evidence="1">Multi-pass membrane protein</topology>
    </subcellularLocation>
</comment>
<dbReference type="PANTHER" id="PTHR48040">
    <property type="entry name" value="PLEIOTROPIC DRUG RESISTANCE PROTEIN 1-LIKE ISOFORM X1"/>
    <property type="match status" value="1"/>
</dbReference>
<dbReference type="Gene3D" id="3.40.50.300">
    <property type="entry name" value="P-loop containing nucleotide triphosphate hydrolases"/>
    <property type="match status" value="2"/>
</dbReference>
<dbReference type="GO" id="GO:0005524">
    <property type="term" value="F:ATP binding"/>
    <property type="evidence" value="ECO:0007669"/>
    <property type="project" value="UniProtKB-KW"/>
</dbReference>
<feature type="transmembrane region" description="Helical" evidence="11">
    <location>
        <begin position="690"/>
        <end position="711"/>
    </location>
</feature>
<evidence type="ECO:0000256" key="2">
    <source>
        <dbReference type="ARBA" id="ARBA00006012"/>
    </source>
</evidence>
<evidence type="ECO:0000256" key="5">
    <source>
        <dbReference type="ARBA" id="ARBA00022737"/>
    </source>
</evidence>
<evidence type="ECO:0000313" key="14">
    <source>
        <dbReference type="Proteomes" id="UP000327439"/>
    </source>
</evidence>
<dbReference type="InterPro" id="IPR003439">
    <property type="entry name" value="ABC_transporter-like_ATP-bd"/>
</dbReference>
<feature type="compositionally biased region" description="Basic and acidic residues" evidence="10">
    <location>
        <begin position="813"/>
        <end position="828"/>
    </location>
</feature>
<feature type="transmembrane region" description="Helical" evidence="11">
    <location>
        <begin position="772"/>
        <end position="799"/>
    </location>
</feature>
<gene>
    <name evidence="13" type="ORF">ES319_A07G113400v1</name>
</gene>
<evidence type="ECO:0000256" key="9">
    <source>
        <dbReference type="ARBA" id="ARBA00023136"/>
    </source>
</evidence>
<dbReference type="InterPro" id="IPR013525">
    <property type="entry name" value="ABC2_TM"/>
</dbReference>
<dbReference type="InterPro" id="IPR013581">
    <property type="entry name" value="PDR_assoc"/>
</dbReference>
<dbReference type="InterPro" id="IPR034003">
    <property type="entry name" value="ABCG_PDR_2"/>
</dbReference>
<dbReference type="Pfam" id="PF00005">
    <property type="entry name" value="ABC_tran"/>
    <property type="match status" value="2"/>
</dbReference>
<dbReference type="InterPro" id="IPR043926">
    <property type="entry name" value="ABCG_dom"/>
</dbReference>
<evidence type="ECO:0000256" key="11">
    <source>
        <dbReference type="SAM" id="Phobius"/>
    </source>
</evidence>
<evidence type="ECO:0000256" key="8">
    <source>
        <dbReference type="ARBA" id="ARBA00022989"/>
    </source>
</evidence>
<dbReference type="InterPro" id="IPR027417">
    <property type="entry name" value="P-loop_NTPase"/>
</dbReference>
<dbReference type="GO" id="GO:0140359">
    <property type="term" value="F:ABC-type transporter activity"/>
    <property type="evidence" value="ECO:0007669"/>
    <property type="project" value="InterPro"/>
</dbReference>
<keyword evidence="3" id="KW-0813">Transport</keyword>
<keyword evidence="7" id="KW-0067">ATP-binding</keyword>
<feature type="transmembrane region" description="Helical" evidence="11">
    <location>
        <begin position="1334"/>
        <end position="1353"/>
    </location>
</feature>
<feature type="transmembrane region" description="Helical" evidence="11">
    <location>
        <begin position="314"/>
        <end position="335"/>
    </location>
</feature>
<dbReference type="SMART" id="SM00382">
    <property type="entry name" value="AAA"/>
    <property type="match status" value="2"/>
</dbReference>
<dbReference type="SUPFAM" id="SSF53795">
    <property type="entry name" value="PEP carboxykinase-like"/>
    <property type="match status" value="1"/>
</dbReference>
<evidence type="ECO:0000256" key="7">
    <source>
        <dbReference type="ARBA" id="ARBA00022840"/>
    </source>
</evidence>
<dbReference type="Pfam" id="PF08370">
    <property type="entry name" value="PDR_assoc"/>
    <property type="match status" value="1"/>
</dbReference>
<dbReference type="GO" id="GO:0016887">
    <property type="term" value="F:ATP hydrolysis activity"/>
    <property type="evidence" value="ECO:0007669"/>
    <property type="project" value="InterPro"/>
</dbReference>
<feature type="transmembrane region" description="Helical" evidence="11">
    <location>
        <begin position="355"/>
        <end position="381"/>
    </location>
</feature>
<evidence type="ECO:0000256" key="3">
    <source>
        <dbReference type="ARBA" id="ARBA00022448"/>
    </source>
</evidence>
<feature type="region of interest" description="Disordered" evidence="10">
    <location>
        <begin position="813"/>
        <end position="838"/>
    </location>
</feature>
<protein>
    <recommendedName>
        <fullName evidence="12">ABC transporter domain-containing protein</fullName>
    </recommendedName>
</protein>
<accession>A0A5J5V2Q6</accession>
<dbReference type="Pfam" id="PF01061">
    <property type="entry name" value="ABC2_membrane"/>
    <property type="match status" value="3"/>
</dbReference>
<evidence type="ECO:0000313" key="13">
    <source>
        <dbReference type="EMBL" id="KAB2073860.1"/>
    </source>
</evidence>
<dbReference type="OrthoDB" id="66620at2759"/>
<comment type="similarity">
    <text evidence="2">Belongs to the ABC transporter superfamily. ABCG family. PDR (TC 3.A.1.205) subfamily.</text>
</comment>
<reference evidence="14" key="1">
    <citation type="journal article" date="2020" name="Nat. Genet.">
        <title>Genomic diversifications of five Gossypium allopolyploid species and their impact on cotton improvement.</title>
        <authorList>
            <person name="Chen Z.J."/>
            <person name="Sreedasyam A."/>
            <person name="Ando A."/>
            <person name="Song Q."/>
            <person name="De Santiago L.M."/>
            <person name="Hulse-Kemp A.M."/>
            <person name="Ding M."/>
            <person name="Ye W."/>
            <person name="Kirkbride R.C."/>
            <person name="Jenkins J."/>
            <person name="Plott C."/>
            <person name="Lovell J."/>
            <person name="Lin Y.M."/>
            <person name="Vaughn R."/>
            <person name="Liu B."/>
            <person name="Simpson S."/>
            <person name="Scheffler B.E."/>
            <person name="Wen L."/>
            <person name="Saski C.A."/>
            <person name="Grover C.E."/>
            <person name="Hu G."/>
            <person name="Conover J.L."/>
            <person name="Carlson J.W."/>
            <person name="Shu S."/>
            <person name="Boston L.B."/>
            <person name="Williams M."/>
            <person name="Peterson D.G."/>
            <person name="McGee K."/>
            <person name="Jones D.C."/>
            <person name="Wendel J.F."/>
            <person name="Stelly D.M."/>
            <person name="Grimwood J."/>
            <person name="Schmutz J."/>
        </authorList>
    </citation>
    <scope>NUCLEOTIDE SEQUENCE [LARGE SCALE GENOMIC DNA]</scope>
    <source>
        <strain evidence="14">cv. 3-79</strain>
    </source>
</reference>
<name>A0A5J5V2Q6_GOSBA</name>
<feature type="transmembrane region" description="Helical" evidence="11">
    <location>
        <begin position="1305"/>
        <end position="1327"/>
    </location>
</feature>
<feature type="transmembrane region" description="Helical" evidence="11">
    <location>
        <begin position="546"/>
        <end position="569"/>
    </location>
</feature>
<dbReference type="Pfam" id="PF14510">
    <property type="entry name" value="ABC_trans_N"/>
    <property type="match status" value="1"/>
</dbReference>
<dbReference type="EMBL" id="CM018208">
    <property type="protein sequence ID" value="KAB2073860.1"/>
    <property type="molecule type" value="Genomic_DNA"/>
</dbReference>
<evidence type="ECO:0000259" key="12">
    <source>
        <dbReference type="PROSITE" id="PS50893"/>
    </source>
</evidence>
<feature type="transmembrane region" description="Helical" evidence="11">
    <location>
        <begin position="1214"/>
        <end position="1230"/>
    </location>
</feature>
<dbReference type="PANTHER" id="PTHR48040:SF13">
    <property type="entry name" value="ABC TRANSPORTER G FAMILY MEMBER 31"/>
    <property type="match status" value="1"/>
</dbReference>
<feature type="transmembrane region" description="Helical" evidence="11">
    <location>
        <begin position="627"/>
        <end position="650"/>
    </location>
</feature>
<feature type="domain" description="ABC transporter" evidence="12">
    <location>
        <begin position="851"/>
        <end position="1103"/>
    </location>
</feature>
<keyword evidence="14" id="KW-1185">Reference proteome</keyword>
<sequence length="1418" mass="158698">MQSNAFELDRGRFAILRRTPSEIEHSVGAGGVEGGGETGSTETIDVTRLDRARRELVVKNALASDDQDNYKLLSAIKDRLDRVGIEVPKVEVRFQNLNINANAEIGSRALPTLVNVARDFFEYVLMGLRILRPNKFRLHILKDISGVVKPGRMTLLLGPPGSGKSTLLLALAGKLDRKSLNVSGDITYNGTKLDEFYVRRTSAYISQTDDHLPELTVRETFDFAARFQGASEGMAGYMKDLTKLEKKRNIRPVPEIDAFMKASSIGGKTHNISTDYVLKVLGLDVCSDTFVGNDMLRGVSGGQRKRVTTNSLNMTLLFTMLTYSIWIEPAFFFWMTSPSAVLASLTLFSCNISPWLVSPGLLAFVGSVCSCLKGTFLMLLYSTTFQIVKCMRNFVHLMEATVLMGLLQPAPETYELFDDIMLLSEGYMVYQGPRGKVLEFFESLGFKPPPRKGVADFLQEVTSKKDQAQYWADPSKPYMFIPVSEMAIAFKNSRFGKSLESTLSEPYNKSQSHPSALSKTKYAASRWELLNSCFAREKLLMKGQSFLYIFRTFQVAFVAFFTSTIFLRTKLHPVDEINGNLYLSCLFFGVVHMMFSGFSELSLLIFRLPVFYKQSDNLFHPAWIWSVVSWIIRVPYSVIEAVVWSCVLYYTVGFAPSAGRFFRFILVQFVVHQMAIGLFRTIASLARDMVIANIFGSAALLLVFLLGGFVIPKDQIKPWWVWASCLSPLQYAQRAISINEYTATRWKKISATGNNTVGYNVLHQHGLPSAKYWYWLGVGVLVGYAVVFNITVTLALAYLNPLSRGKAIVPEDTKEDSVTKDVESKKLTSDSASAQGSSKKGMILPFEPLAMTFHNVNYFVDMPREMKAQGIPETRLQLLSNVSGVFTPGVLTALVGSSGEGKTTLMDVLSGRKTGGYIEGDIKISGYPKVQETFARISGYVEQNDIHSPQVTVEESLWFSSSLRLPKEISKDQKIEFVEEVMRLVELDTLRNAIVGLPGSSGLSTEQRKRLTIAVELVANPSIIFMDEPTSGLDARAAAIVIRVVRNTVDTGRTVVCTIHQPSIDIFEAFDELLLLKRGGRVIYGGKLGVRSQILINYFQRIDGIPSMPDGYNPATWMLEITNPVVEQRIGRDFADIYTNSAEYREVEGTITRLSVPPPDQLSQFLICLKKQNLVYWRSPRYNLVRLVFMMVSAVLLGSVYWDIGNKRDTTKGLFMVMGALYSACLFLGINNASSVQPVVSIERTGPVELPYIAAQAILFGIITYFMINFERTASKFFLYLVIMFLTFTYFTFYGMMAVGLTPSLHMAAVVSSAFYSFWNLLSGFLVPKPRIPGWWIWLYYICPVAWTLKGIISSQLGDVETMIVEPTFKGTVKEYVSTVFGIDPDIKGPVVAVLIGFCILFFGVFIFSVKFLNFQKR</sequence>
<evidence type="ECO:0000256" key="1">
    <source>
        <dbReference type="ARBA" id="ARBA00004141"/>
    </source>
</evidence>
<feature type="transmembrane region" description="Helical" evidence="11">
    <location>
        <begin position="581"/>
        <end position="606"/>
    </location>
</feature>
<evidence type="ECO:0000256" key="6">
    <source>
        <dbReference type="ARBA" id="ARBA00022741"/>
    </source>
</evidence>
<dbReference type="SUPFAM" id="SSF52540">
    <property type="entry name" value="P-loop containing nucleoside triphosphate hydrolases"/>
    <property type="match status" value="1"/>
</dbReference>
<dbReference type="FunFam" id="3.40.50.300:FF:000059">
    <property type="entry name" value="ABC transporter G family member 40"/>
    <property type="match status" value="1"/>
</dbReference>
<dbReference type="CDD" id="cd03232">
    <property type="entry name" value="ABCG_PDR_domain2"/>
    <property type="match status" value="1"/>
</dbReference>
<feature type="compositionally biased region" description="Polar residues" evidence="10">
    <location>
        <begin position="829"/>
        <end position="838"/>
    </location>
</feature>
<keyword evidence="9 11" id="KW-0472">Membrane</keyword>
<feature type="transmembrane region" description="Helical" evidence="11">
    <location>
        <begin position="1391"/>
        <end position="1413"/>
    </location>
</feature>
<dbReference type="PROSITE" id="PS50893">
    <property type="entry name" value="ABC_TRANSPORTER_2"/>
    <property type="match status" value="1"/>
</dbReference>
<keyword evidence="8 11" id="KW-1133">Transmembrane helix</keyword>
<feature type="transmembrane region" description="Helical" evidence="11">
    <location>
        <begin position="1184"/>
        <end position="1202"/>
    </location>
</feature>
<evidence type="ECO:0000256" key="10">
    <source>
        <dbReference type="SAM" id="MobiDB-lite"/>
    </source>
</evidence>
<dbReference type="InterPro" id="IPR003593">
    <property type="entry name" value="AAA+_ATPase"/>
</dbReference>
<dbReference type="Proteomes" id="UP000327439">
    <property type="component" value="Chromosome A07"/>
</dbReference>
<feature type="transmembrane region" description="Helical" evidence="11">
    <location>
        <begin position="1277"/>
        <end position="1299"/>
    </location>
</feature>
<feature type="transmembrane region" description="Helical" evidence="11">
    <location>
        <begin position="662"/>
        <end position="683"/>
    </location>
</feature>